<evidence type="ECO:0000256" key="11">
    <source>
        <dbReference type="SAM" id="MobiDB-lite"/>
    </source>
</evidence>
<reference evidence="13 14" key="1">
    <citation type="submission" date="2007-06" db="EMBL/GenBank/DDBJ databases">
        <authorList>
            <person name="Shimkets L."/>
            <person name="Ferriera S."/>
            <person name="Johnson J."/>
            <person name="Kravitz S."/>
            <person name="Beeson K."/>
            <person name="Sutton G."/>
            <person name="Rogers Y.-H."/>
            <person name="Friedman R."/>
            <person name="Frazier M."/>
            <person name="Venter J.C."/>
        </authorList>
    </citation>
    <scope>NUCLEOTIDE SEQUENCE [LARGE SCALE GENOMIC DNA]</scope>
    <source>
        <strain evidence="13 14">SIR-1</strain>
    </source>
</reference>
<feature type="region of interest" description="Disordered" evidence="11">
    <location>
        <begin position="482"/>
        <end position="501"/>
    </location>
</feature>
<accession>A6GEF1</accession>
<dbReference type="GO" id="GO:0009279">
    <property type="term" value="C:cell outer membrane"/>
    <property type="evidence" value="ECO:0007669"/>
    <property type="project" value="UniProtKB-SubCell"/>
</dbReference>
<comment type="subcellular location">
    <subcellularLocation>
        <location evidence="1">Cell outer membrane</location>
        <topology evidence="1">Multi-pass membrane protein</topology>
    </subcellularLocation>
</comment>
<evidence type="ECO:0000256" key="8">
    <source>
        <dbReference type="ARBA" id="ARBA00023136"/>
    </source>
</evidence>
<dbReference type="InterPro" id="IPR050330">
    <property type="entry name" value="Bact_OuterMem_StrucFunc"/>
</dbReference>
<dbReference type="GO" id="GO:0006811">
    <property type="term" value="P:monoatomic ion transport"/>
    <property type="evidence" value="ECO:0007669"/>
    <property type="project" value="UniProtKB-KW"/>
</dbReference>
<dbReference type="InterPro" id="IPR006664">
    <property type="entry name" value="OMP_bac"/>
</dbReference>
<feature type="compositionally biased region" description="Acidic residues" evidence="11">
    <location>
        <begin position="335"/>
        <end position="350"/>
    </location>
</feature>
<protein>
    <submittedName>
        <fullName evidence="13">OmpA domain protein</fullName>
    </submittedName>
</protein>
<evidence type="ECO:0000256" key="3">
    <source>
        <dbReference type="ARBA" id="ARBA00022452"/>
    </source>
</evidence>
<evidence type="ECO:0000259" key="12">
    <source>
        <dbReference type="PROSITE" id="PS51123"/>
    </source>
</evidence>
<feature type="compositionally biased region" description="Basic and acidic residues" evidence="11">
    <location>
        <begin position="68"/>
        <end position="77"/>
    </location>
</feature>
<keyword evidence="8 10" id="KW-0472">Membrane</keyword>
<dbReference type="STRING" id="391625.PPSIR1_27613"/>
<feature type="region of interest" description="Disordered" evidence="11">
    <location>
        <begin position="258"/>
        <end position="393"/>
    </location>
</feature>
<evidence type="ECO:0000256" key="9">
    <source>
        <dbReference type="ARBA" id="ARBA00023237"/>
    </source>
</evidence>
<dbReference type="OrthoDB" id="9805566at2"/>
<dbReference type="CDD" id="cd07185">
    <property type="entry name" value="OmpA_C-like"/>
    <property type="match status" value="1"/>
</dbReference>
<dbReference type="InterPro" id="IPR011250">
    <property type="entry name" value="OMP/PagP_B-barrel"/>
</dbReference>
<keyword evidence="6" id="KW-0406">Ion transport</keyword>
<evidence type="ECO:0000256" key="7">
    <source>
        <dbReference type="ARBA" id="ARBA00023114"/>
    </source>
</evidence>
<dbReference type="EMBL" id="ABCS01000082">
    <property type="protein sequence ID" value="EDM75723.1"/>
    <property type="molecule type" value="Genomic_DNA"/>
</dbReference>
<dbReference type="PROSITE" id="PS51123">
    <property type="entry name" value="OMPA_2"/>
    <property type="match status" value="1"/>
</dbReference>
<dbReference type="AlphaFoldDB" id="A6GEF1"/>
<feature type="domain" description="OmpA-like" evidence="12">
    <location>
        <begin position="399"/>
        <end position="516"/>
    </location>
</feature>
<comment type="caution">
    <text evidence="13">The sequence shown here is derived from an EMBL/GenBank/DDBJ whole genome shotgun (WGS) entry which is preliminary data.</text>
</comment>
<proteinExistence type="predicted"/>
<dbReference type="SUPFAM" id="SSF56925">
    <property type="entry name" value="OMPA-like"/>
    <property type="match status" value="1"/>
</dbReference>
<feature type="compositionally biased region" description="Basic and acidic residues" evidence="11">
    <location>
        <begin position="351"/>
        <end position="378"/>
    </location>
</feature>
<dbReference type="InterPro" id="IPR003367">
    <property type="entry name" value="Thrombospondin_3-like_rpt"/>
</dbReference>
<keyword evidence="4" id="KW-0812">Transmembrane</keyword>
<organism evidence="13 14">
    <name type="scientific">Plesiocystis pacifica SIR-1</name>
    <dbReference type="NCBI Taxonomy" id="391625"/>
    <lineage>
        <taxon>Bacteria</taxon>
        <taxon>Pseudomonadati</taxon>
        <taxon>Myxococcota</taxon>
        <taxon>Polyangia</taxon>
        <taxon>Nannocystales</taxon>
        <taxon>Nannocystaceae</taxon>
        <taxon>Plesiocystis</taxon>
    </lineage>
</organism>
<dbReference type="InterPro" id="IPR006665">
    <property type="entry name" value="OmpA-like"/>
</dbReference>
<sequence length="517" mass="55178">MVSPFASAAPEEGADGDASAEAGGEASLSLGDGASAAADGDASADGDADAGGDASAGGGAAKPKKAKDRGDEKWINRWEPEGGMTEIGIYGGVFFPSPNHEIFEPSLDLGELQGWKELPTLAPDIGLRVGYYPGQNLGRFFGLEAEGGVMPSSVDGGNALLYHVRGHLVGQLGLWSVTPFVVLGAGGMGVSSERAALGNDIDPILHFGAGVKVYINRYVMLRLDIRDNVSHKQSVDLAFRAHNPEVLLGLSVTLGREKAKPAGDRDGDGLTDDVDSCPDEPETVNDYQDEDGCPEPDSDGDGFIDDKDTCPNEAETVNDYQDEDGCPESDRDGDGFWDDQDSCPDEAETVNDYKDEDGCPESDRDGDGILDELDKCPDEPETANGYQDEDGCADEVPKEVAAFTGAIKGITFETDSDKIRKSSTRTLDKAVKVLTDFPDIRIKVTGHTDSRGDHDHNVDLSKRRAESVKTYLVEHGIDASRITTDGFGPDKPVDTNDTRAGRANNRRIEFEIVQRAK</sequence>
<dbReference type="GO" id="GO:0005509">
    <property type="term" value="F:calcium ion binding"/>
    <property type="evidence" value="ECO:0007669"/>
    <property type="project" value="InterPro"/>
</dbReference>
<evidence type="ECO:0000256" key="2">
    <source>
        <dbReference type="ARBA" id="ARBA00022448"/>
    </source>
</evidence>
<dbReference type="PANTHER" id="PTHR30329">
    <property type="entry name" value="STATOR ELEMENT OF FLAGELLAR MOTOR COMPLEX"/>
    <property type="match status" value="1"/>
</dbReference>
<name>A6GEF1_9BACT</name>
<dbReference type="GO" id="GO:0015288">
    <property type="term" value="F:porin activity"/>
    <property type="evidence" value="ECO:0007669"/>
    <property type="project" value="UniProtKB-KW"/>
</dbReference>
<dbReference type="Pfam" id="PF00691">
    <property type="entry name" value="OmpA"/>
    <property type="match status" value="1"/>
</dbReference>
<evidence type="ECO:0000256" key="10">
    <source>
        <dbReference type="PROSITE-ProRule" id="PRU00473"/>
    </source>
</evidence>
<feature type="compositionally biased region" description="Acidic residues" evidence="11">
    <location>
        <begin position="269"/>
        <end position="303"/>
    </location>
</feature>
<dbReference type="SUPFAM" id="SSF103088">
    <property type="entry name" value="OmpA-like"/>
    <property type="match status" value="1"/>
</dbReference>
<dbReference type="PRINTS" id="PR01021">
    <property type="entry name" value="OMPADOMAIN"/>
</dbReference>
<evidence type="ECO:0000313" key="14">
    <source>
        <dbReference type="Proteomes" id="UP000005801"/>
    </source>
</evidence>
<keyword evidence="9" id="KW-0998">Cell outer membrane</keyword>
<dbReference type="Gene3D" id="4.10.1080.10">
    <property type="entry name" value="TSP type-3 repeat"/>
    <property type="match status" value="1"/>
</dbReference>
<keyword evidence="5" id="KW-0732">Signal</keyword>
<feature type="compositionally biased region" description="Low complexity" evidence="11">
    <location>
        <begin position="1"/>
        <end position="41"/>
    </location>
</feature>
<evidence type="ECO:0000313" key="13">
    <source>
        <dbReference type="EMBL" id="EDM75723.1"/>
    </source>
</evidence>
<dbReference type="PANTHER" id="PTHR30329:SF21">
    <property type="entry name" value="LIPOPROTEIN YIAD-RELATED"/>
    <property type="match status" value="1"/>
</dbReference>
<dbReference type="InterPro" id="IPR036737">
    <property type="entry name" value="OmpA-like_sf"/>
</dbReference>
<dbReference type="GO" id="GO:0046930">
    <property type="term" value="C:pore complex"/>
    <property type="evidence" value="ECO:0007669"/>
    <property type="project" value="UniProtKB-KW"/>
</dbReference>
<dbReference type="InterPro" id="IPR028974">
    <property type="entry name" value="TSP_type-3_rpt"/>
</dbReference>
<dbReference type="Gene3D" id="3.30.1330.60">
    <property type="entry name" value="OmpA-like domain"/>
    <property type="match status" value="1"/>
</dbReference>
<dbReference type="Gene3D" id="2.40.160.20">
    <property type="match status" value="1"/>
</dbReference>
<evidence type="ECO:0000256" key="4">
    <source>
        <dbReference type="ARBA" id="ARBA00022692"/>
    </source>
</evidence>
<keyword evidence="2" id="KW-0813">Transport</keyword>
<keyword evidence="3" id="KW-1134">Transmembrane beta strand</keyword>
<evidence type="ECO:0000256" key="5">
    <source>
        <dbReference type="ARBA" id="ARBA00022729"/>
    </source>
</evidence>
<evidence type="ECO:0000256" key="6">
    <source>
        <dbReference type="ARBA" id="ARBA00023065"/>
    </source>
</evidence>
<dbReference type="Proteomes" id="UP000005801">
    <property type="component" value="Unassembled WGS sequence"/>
</dbReference>
<dbReference type="GO" id="GO:0007155">
    <property type="term" value="P:cell adhesion"/>
    <property type="evidence" value="ECO:0007669"/>
    <property type="project" value="InterPro"/>
</dbReference>
<feature type="compositionally biased region" description="Basic and acidic residues" evidence="11">
    <location>
        <begin position="491"/>
        <end position="501"/>
    </location>
</feature>
<feature type="region of interest" description="Disordered" evidence="11">
    <location>
        <begin position="1"/>
        <end position="77"/>
    </location>
</feature>
<dbReference type="eggNOG" id="COG2885">
    <property type="taxonomic scope" value="Bacteria"/>
</dbReference>
<evidence type="ECO:0000256" key="1">
    <source>
        <dbReference type="ARBA" id="ARBA00004571"/>
    </source>
</evidence>
<keyword evidence="7" id="KW-0626">Porin</keyword>
<dbReference type="Pfam" id="PF02412">
    <property type="entry name" value="TSP_3"/>
    <property type="match status" value="4"/>
</dbReference>
<dbReference type="RefSeq" id="WP_006975091.1">
    <property type="nucleotide sequence ID" value="NZ_ABCS01000082.1"/>
</dbReference>
<feature type="compositionally biased region" description="Basic and acidic residues" evidence="11">
    <location>
        <begin position="258"/>
        <end position="268"/>
    </location>
</feature>
<gene>
    <name evidence="13" type="ORF">PPSIR1_27613</name>
</gene>
<keyword evidence="14" id="KW-1185">Reference proteome</keyword>
<dbReference type="SUPFAM" id="SSF103647">
    <property type="entry name" value="TSP type-3 repeat"/>
    <property type="match status" value="2"/>
</dbReference>